<evidence type="ECO:0000256" key="1">
    <source>
        <dbReference type="SAM" id="Phobius"/>
    </source>
</evidence>
<dbReference type="InterPro" id="IPR025833">
    <property type="entry name" value="GDYXXLXY"/>
</dbReference>
<dbReference type="AlphaFoldDB" id="A0A917B3B7"/>
<reference evidence="2" key="1">
    <citation type="journal article" date="2014" name="Int. J. Syst. Evol. Microbiol.">
        <title>Complete genome sequence of Corynebacterium casei LMG S-19264T (=DSM 44701T), isolated from a smear-ripened cheese.</title>
        <authorList>
            <consortium name="US DOE Joint Genome Institute (JGI-PGF)"/>
            <person name="Walter F."/>
            <person name="Albersmeier A."/>
            <person name="Kalinowski J."/>
            <person name="Ruckert C."/>
        </authorList>
    </citation>
    <scope>NUCLEOTIDE SEQUENCE</scope>
    <source>
        <strain evidence="2">CGMCC 1.12153</strain>
    </source>
</reference>
<evidence type="ECO:0008006" key="4">
    <source>
        <dbReference type="Google" id="ProtNLM"/>
    </source>
</evidence>
<sequence length="166" mass="19022">MKWTLFYVVVSLQALFLIGMSASYYAMDRWGETIYLETEPIDPRDPFYGDYVTLRYDIESFPAELWQGSEDPERGDMVFVTVEEGEDGKYEVVQAAPASSATEEGQVELKAKYDWSDMSQNNLHVNIGLDRYFIEEDTGDSFEQVESRVVEIVVAPWGQKKITSID</sequence>
<dbReference type="EMBL" id="BMEL01000001">
    <property type="protein sequence ID" value="GGF15707.1"/>
    <property type="molecule type" value="Genomic_DNA"/>
</dbReference>
<accession>A0A917B3B7</accession>
<organism evidence="2 3">
    <name type="scientific">Halobacillus andaensis</name>
    <dbReference type="NCBI Taxonomy" id="1176239"/>
    <lineage>
        <taxon>Bacteria</taxon>
        <taxon>Bacillati</taxon>
        <taxon>Bacillota</taxon>
        <taxon>Bacilli</taxon>
        <taxon>Bacillales</taxon>
        <taxon>Bacillaceae</taxon>
        <taxon>Halobacillus</taxon>
    </lineage>
</organism>
<gene>
    <name evidence="2" type="ORF">GCM10010954_12930</name>
</gene>
<dbReference type="RefSeq" id="WP_188376619.1">
    <property type="nucleotide sequence ID" value="NZ_BMEL01000001.1"/>
</dbReference>
<evidence type="ECO:0000313" key="2">
    <source>
        <dbReference type="EMBL" id="GGF15707.1"/>
    </source>
</evidence>
<keyword evidence="1" id="KW-1133">Transmembrane helix</keyword>
<feature type="transmembrane region" description="Helical" evidence="1">
    <location>
        <begin position="6"/>
        <end position="27"/>
    </location>
</feature>
<evidence type="ECO:0000313" key="3">
    <source>
        <dbReference type="Proteomes" id="UP000660110"/>
    </source>
</evidence>
<comment type="caution">
    <text evidence="2">The sequence shown here is derived from an EMBL/GenBank/DDBJ whole genome shotgun (WGS) entry which is preliminary data.</text>
</comment>
<dbReference type="Pfam" id="PF14345">
    <property type="entry name" value="GDYXXLXY"/>
    <property type="match status" value="1"/>
</dbReference>
<reference evidence="2" key="2">
    <citation type="submission" date="2020-09" db="EMBL/GenBank/DDBJ databases">
        <authorList>
            <person name="Sun Q."/>
            <person name="Zhou Y."/>
        </authorList>
    </citation>
    <scope>NUCLEOTIDE SEQUENCE</scope>
    <source>
        <strain evidence="2">CGMCC 1.12153</strain>
    </source>
</reference>
<protein>
    <recommendedName>
        <fullName evidence="4">GDYXXLXY domain-containing protein</fullName>
    </recommendedName>
</protein>
<proteinExistence type="predicted"/>
<dbReference type="Proteomes" id="UP000660110">
    <property type="component" value="Unassembled WGS sequence"/>
</dbReference>
<keyword evidence="1" id="KW-0472">Membrane</keyword>
<keyword evidence="3" id="KW-1185">Reference proteome</keyword>
<name>A0A917B3B7_HALAA</name>
<keyword evidence="1" id="KW-0812">Transmembrane</keyword>